<comment type="caution">
    <text evidence="2">The sequence shown here is derived from an EMBL/GenBank/DDBJ whole genome shotgun (WGS) entry which is preliminary data.</text>
</comment>
<dbReference type="VEuPathDB" id="GiardiaDB:QR46_3177"/>
<accession>A0A132NRZ3</accession>
<dbReference type="OrthoDB" id="10257687at2759"/>
<dbReference type="AlphaFoldDB" id="A0A132NRZ3"/>
<proteinExistence type="predicted"/>
<dbReference type="EMBL" id="JXTI01000096">
    <property type="protein sequence ID" value="KWX12864.1"/>
    <property type="molecule type" value="Genomic_DNA"/>
</dbReference>
<feature type="transmembrane region" description="Helical" evidence="1">
    <location>
        <begin position="65"/>
        <end position="82"/>
    </location>
</feature>
<evidence type="ECO:0000313" key="2">
    <source>
        <dbReference type="EMBL" id="KWX12864.1"/>
    </source>
</evidence>
<keyword evidence="1" id="KW-0812">Transmembrane</keyword>
<feature type="transmembrane region" description="Helical" evidence="1">
    <location>
        <begin position="255"/>
        <end position="276"/>
    </location>
</feature>
<sequence>MGRYWSGRVKMLLLVGVPCIICSLVLGSMPRNIVAIKMRIDHCNKEKMKLNACIFDKTASSEFKIWFGVNVALLIITLYYGITHSINFGRCLSENGCCEHDGCGNYDNNCDCCESFDCYDACSDGCQYLDGFIYFYLISIGLGYYTLVDLVCYTAAPFLVTVTSAQNLNNPSMSPVVFTLGQYSGYASLCIGIMWILTLTVCLPCATSQNSCVRALVPVFGAGISFGLILIVIAADSQKAMEKLKINPPFEKSKVMTCGLILAFTNVICYLIIYFFELRRKHIQENNEQFDDSDYEYDPQNSLSYVTGSNSYAFESTHSPAEANVSHGESALTTSRTQISTFV</sequence>
<dbReference type="Proteomes" id="UP000070089">
    <property type="component" value="Unassembled WGS sequence"/>
</dbReference>
<name>A0A132NRZ3_GIAIN</name>
<evidence type="ECO:0000313" key="3">
    <source>
        <dbReference type="Proteomes" id="UP000070089"/>
    </source>
</evidence>
<protein>
    <submittedName>
        <fullName evidence="2">Uncharacterized protein</fullName>
    </submittedName>
</protein>
<feature type="transmembrane region" description="Helical" evidence="1">
    <location>
        <begin position="133"/>
        <end position="160"/>
    </location>
</feature>
<feature type="transmembrane region" description="Helical" evidence="1">
    <location>
        <begin position="215"/>
        <end position="235"/>
    </location>
</feature>
<organism evidence="2 3">
    <name type="scientific">Giardia duodenalis assemblage B</name>
    <dbReference type="NCBI Taxonomy" id="1394984"/>
    <lineage>
        <taxon>Eukaryota</taxon>
        <taxon>Metamonada</taxon>
        <taxon>Diplomonadida</taxon>
        <taxon>Hexamitidae</taxon>
        <taxon>Giardiinae</taxon>
        <taxon>Giardia</taxon>
    </lineage>
</organism>
<gene>
    <name evidence="2" type="ORF">QR46_3177</name>
</gene>
<feature type="transmembrane region" description="Helical" evidence="1">
    <location>
        <begin position="180"/>
        <end position="203"/>
    </location>
</feature>
<reference evidence="2 3" key="1">
    <citation type="journal article" date="2015" name="Mol. Biochem. Parasitol.">
        <title>Identification of polymorphic genes for use in assemblage B genotyping assays through comparative genomics of multiple assemblage B Giardia duodenalis isolates.</title>
        <authorList>
            <person name="Wielinga C."/>
            <person name="Thompson R.C."/>
            <person name="Monis P."/>
            <person name="Ryan U."/>
        </authorList>
    </citation>
    <scope>NUCLEOTIDE SEQUENCE [LARGE SCALE GENOMIC DNA]</scope>
    <source>
        <strain evidence="2 3">BAH15c1</strain>
    </source>
</reference>
<keyword evidence="1" id="KW-0472">Membrane</keyword>
<evidence type="ECO:0000256" key="1">
    <source>
        <dbReference type="SAM" id="Phobius"/>
    </source>
</evidence>
<keyword evidence="1" id="KW-1133">Transmembrane helix</keyword>